<sequence>MHKLYEASSNEASYDWGNNYDRPSCHPKTREGYLSQLEAWSQKKSSDHPGIFWIYGPAGTGKSAIMQSFCERLQGESRLGASFFFKKDHLSRGNVMKVFPTIAYHLARASPELELAITTGVREDSAIFSKSLDIQLQKLIIDPCQTVTLALPLVIAIDGLDECHEEKSQQEILRCLGTAHDHFKSQLAILIASRPEPDIQSVFQEPCLMATETLEIHGSKDDVRTYLVDEFRQIRETYSSLHAAPVSWPGDDVVEQFVTQSSGHFVYASTVVRFIDDKDWNPEERLRIIRGIEKQELFSTSPFSTLDRLYTGILADVPNRPRLLRILSILAAGLQLSNSQMGQLLGLESIDIQTTLRRLHSLINVPAVVGDDEDTDDDITVHHASFLDFLNDPARSAQFHFNGTAQQSLALHIIRVYSEPSEIGSWPVNSRVWHRLNLSFITTTSLSPDMIAALRQINLDLAIGEDGLSQVVQWIKEQNGPGDLTQQWEDYASMRKLQDILSATDKLEVETDDMPEALETVSPTLVQIIQTCRLLESGLVVLRWILDYNWGEIQSIIAPISFWKDIDIQNLCSEISSPLRIQELNPDQALQKLATRCIEILCLQFQRKKEGWVPGIIRCAWSHIVRACLPTSELLETVQRLVTAENMEIIKNYDYSYHIHNLVVWLEAHPDAPLHLVERVKAFDNTKYHQEYENDWKEWTIRTGLGGS</sequence>
<accession>A0AAW0CVF8</accession>
<keyword evidence="4" id="KW-1185">Reference proteome</keyword>
<dbReference type="Gene3D" id="3.40.50.300">
    <property type="entry name" value="P-loop containing nucleotide triphosphate hydrolases"/>
    <property type="match status" value="1"/>
</dbReference>
<keyword evidence="1" id="KW-0677">Repeat</keyword>
<evidence type="ECO:0000259" key="2">
    <source>
        <dbReference type="Pfam" id="PF24883"/>
    </source>
</evidence>
<dbReference type="PANTHER" id="PTHR10039:SF17">
    <property type="entry name" value="FUNGAL STAND N-TERMINAL GOODBYE DOMAIN-CONTAINING PROTEIN-RELATED"/>
    <property type="match status" value="1"/>
</dbReference>
<comment type="caution">
    <text evidence="3">The sequence shown here is derived from an EMBL/GenBank/DDBJ whole genome shotgun (WGS) entry which is preliminary data.</text>
</comment>
<organism evidence="3 4">
    <name type="scientific">Favolaschia claudopus</name>
    <dbReference type="NCBI Taxonomy" id="2862362"/>
    <lineage>
        <taxon>Eukaryota</taxon>
        <taxon>Fungi</taxon>
        <taxon>Dikarya</taxon>
        <taxon>Basidiomycota</taxon>
        <taxon>Agaricomycotina</taxon>
        <taxon>Agaricomycetes</taxon>
        <taxon>Agaricomycetidae</taxon>
        <taxon>Agaricales</taxon>
        <taxon>Marasmiineae</taxon>
        <taxon>Mycenaceae</taxon>
        <taxon>Favolaschia</taxon>
    </lineage>
</organism>
<evidence type="ECO:0000313" key="4">
    <source>
        <dbReference type="Proteomes" id="UP001362999"/>
    </source>
</evidence>
<dbReference type="PANTHER" id="PTHR10039">
    <property type="entry name" value="AMELOGENIN"/>
    <property type="match status" value="1"/>
</dbReference>
<feature type="domain" description="Nephrocystin 3-like N-terminal" evidence="2">
    <location>
        <begin position="36"/>
        <end position="194"/>
    </location>
</feature>
<dbReference type="Proteomes" id="UP001362999">
    <property type="component" value="Unassembled WGS sequence"/>
</dbReference>
<protein>
    <recommendedName>
        <fullName evidence="2">Nephrocystin 3-like N-terminal domain-containing protein</fullName>
    </recommendedName>
</protein>
<gene>
    <name evidence="3" type="ORF">R3P38DRAFT_326377</name>
</gene>
<name>A0AAW0CVF8_9AGAR</name>
<dbReference type="SUPFAM" id="SSF52540">
    <property type="entry name" value="P-loop containing nucleoside triphosphate hydrolases"/>
    <property type="match status" value="1"/>
</dbReference>
<reference evidence="3 4" key="1">
    <citation type="journal article" date="2024" name="J Genomics">
        <title>Draft genome sequencing and assembly of Favolaschia claudopus CIRM-BRFM 2984 isolated from oak limbs.</title>
        <authorList>
            <person name="Navarro D."/>
            <person name="Drula E."/>
            <person name="Chaduli D."/>
            <person name="Cazenave R."/>
            <person name="Ahrendt S."/>
            <person name="Wang J."/>
            <person name="Lipzen A."/>
            <person name="Daum C."/>
            <person name="Barry K."/>
            <person name="Grigoriev I.V."/>
            <person name="Favel A."/>
            <person name="Rosso M.N."/>
            <person name="Martin F."/>
        </authorList>
    </citation>
    <scope>NUCLEOTIDE SEQUENCE [LARGE SCALE GENOMIC DNA]</scope>
    <source>
        <strain evidence="3 4">CIRM-BRFM 2984</strain>
    </source>
</reference>
<dbReference type="AlphaFoldDB" id="A0AAW0CVF8"/>
<dbReference type="Pfam" id="PF24883">
    <property type="entry name" value="NPHP3_N"/>
    <property type="match status" value="1"/>
</dbReference>
<proteinExistence type="predicted"/>
<dbReference type="InterPro" id="IPR027417">
    <property type="entry name" value="P-loop_NTPase"/>
</dbReference>
<evidence type="ECO:0000313" key="3">
    <source>
        <dbReference type="EMBL" id="KAK7042831.1"/>
    </source>
</evidence>
<dbReference type="EMBL" id="JAWWNJ010000013">
    <property type="protein sequence ID" value="KAK7042831.1"/>
    <property type="molecule type" value="Genomic_DNA"/>
</dbReference>
<dbReference type="InterPro" id="IPR056884">
    <property type="entry name" value="NPHP3-like_N"/>
</dbReference>
<evidence type="ECO:0000256" key="1">
    <source>
        <dbReference type="ARBA" id="ARBA00022737"/>
    </source>
</evidence>